<dbReference type="SUPFAM" id="SSF53448">
    <property type="entry name" value="Nucleotide-diphospho-sugar transferases"/>
    <property type="match status" value="1"/>
</dbReference>
<proteinExistence type="inferred from homology"/>
<dbReference type="Gene3D" id="3.90.550.10">
    <property type="entry name" value="Spore Coat Polysaccharide Biosynthesis Protein SpsA, Chain A"/>
    <property type="match status" value="1"/>
</dbReference>
<evidence type="ECO:0000313" key="7">
    <source>
        <dbReference type="Proteomes" id="UP000031419"/>
    </source>
</evidence>
<accession>A0A073B3H1</accession>
<dbReference type="PANTHER" id="PTHR43179:SF12">
    <property type="entry name" value="GALACTOFURANOSYLTRANSFERASE GLFT2"/>
    <property type="match status" value="1"/>
</dbReference>
<reference evidence="6 7" key="1">
    <citation type="submission" date="2014-06" db="EMBL/GenBank/DDBJ databases">
        <title>Saccharopolyspora rectivirgula DSM-43113 Genome sequencing.</title>
        <authorList>
            <person name="Barrera C."/>
            <person name="Millon L."/>
            <person name="Rognon B."/>
            <person name="Zaugg C."/>
            <person name="Monod M."/>
        </authorList>
    </citation>
    <scope>NUCLEOTIDE SEQUENCE [LARGE SCALE GENOMIC DNA]</scope>
    <source>
        <strain evidence="6 7">DSM 43113</strain>
    </source>
</reference>
<dbReference type="OrthoDB" id="9787979at2"/>
<keyword evidence="3" id="KW-0328">Glycosyltransferase</keyword>
<dbReference type="Pfam" id="PF00535">
    <property type="entry name" value="Glycos_transf_2"/>
    <property type="match status" value="1"/>
</dbReference>
<gene>
    <name evidence="6" type="ORF">GU90_02775</name>
</gene>
<sequence>MSETARTSVVIATRNRRDELLRTLARLRELAPRPPVVVVDNASDDGTPAAVRALFPEVQLIANAVNRGAAARNAGVRAARTPYVAFCDDDSWWEHDSLAQAEKIFDAHPSIGLVAARTTVGRERKPDPVNALMSSSPLSSVEGFPGPRIMGFTACAAVVRREAFQQVGGFSSVLFFVAEEKLLALDLAAAGWDLVYADGITAHHQPSNGRSSAHDRRVAELRNNLLIDWLRRPAPRAFRSTAELVRKSCYDASCREAVLGALGKFPTVLRNRRRLPASTEREVSFLEQNHQW</sequence>
<keyword evidence="7" id="KW-1185">Reference proteome</keyword>
<dbReference type="AlphaFoldDB" id="A0A073B3H1"/>
<dbReference type="PANTHER" id="PTHR43179">
    <property type="entry name" value="RHAMNOSYLTRANSFERASE WBBL"/>
    <property type="match status" value="1"/>
</dbReference>
<dbReference type="STRING" id="28042.GU90_02775"/>
<evidence type="ECO:0000256" key="4">
    <source>
        <dbReference type="ARBA" id="ARBA00022679"/>
    </source>
</evidence>
<dbReference type="eggNOG" id="COG1216">
    <property type="taxonomic scope" value="Bacteria"/>
</dbReference>
<comment type="caution">
    <text evidence="6">The sequence shown here is derived from an EMBL/GenBank/DDBJ whole genome shotgun (WGS) entry which is preliminary data.</text>
</comment>
<dbReference type="RefSeq" id="WP_029721317.1">
    <property type="nucleotide sequence ID" value="NZ_JAJUIW010000002.1"/>
</dbReference>
<protein>
    <submittedName>
        <fullName evidence="6">Glycosyl transferase</fullName>
    </submittedName>
</protein>
<evidence type="ECO:0000256" key="3">
    <source>
        <dbReference type="ARBA" id="ARBA00022676"/>
    </source>
</evidence>
<evidence type="ECO:0000256" key="1">
    <source>
        <dbReference type="ARBA" id="ARBA00004776"/>
    </source>
</evidence>
<comment type="similarity">
    <text evidence="2">Belongs to the glycosyltransferase 2 family.</text>
</comment>
<evidence type="ECO:0000259" key="5">
    <source>
        <dbReference type="Pfam" id="PF00535"/>
    </source>
</evidence>
<dbReference type="GO" id="GO:0016757">
    <property type="term" value="F:glycosyltransferase activity"/>
    <property type="evidence" value="ECO:0007669"/>
    <property type="project" value="UniProtKB-KW"/>
</dbReference>
<comment type="pathway">
    <text evidence="1">Cell wall biogenesis; cell wall polysaccharide biosynthesis.</text>
</comment>
<name>A0A073B3H1_9PSEU</name>
<dbReference type="Proteomes" id="UP000031419">
    <property type="component" value="Unassembled WGS sequence"/>
</dbReference>
<organism evidence="6 7">
    <name type="scientific">Saccharopolyspora rectivirgula</name>
    <dbReference type="NCBI Taxonomy" id="28042"/>
    <lineage>
        <taxon>Bacteria</taxon>
        <taxon>Bacillati</taxon>
        <taxon>Actinomycetota</taxon>
        <taxon>Actinomycetes</taxon>
        <taxon>Pseudonocardiales</taxon>
        <taxon>Pseudonocardiaceae</taxon>
        <taxon>Saccharopolyspora</taxon>
    </lineage>
</organism>
<keyword evidence="4 6" id="KW-0808">Transferase</keyword>
<dbReference type="InterPro" id="IPR001173">
    <property type="entry name" value="Glyco_trans_2-like"/>
</dbReference>
<feature type="domain" description="Glycosyltransferase 2-like" evidence="5">
    <location>
        <begin position="8"/>
        <end position="167"/>
    </location>
</feature>
<evidence type="ECO:0000313" key="6">
    <source>
        <dbReference type="EMBL" id="KEI45817.1"/>
    </source>
</evidence>
<dbReference type="InterPro" id="IPR029044">
    <property type="entry name" value="Nucleotide-diphossugar_trans"/>
</dbReference>
<evidence type="ECO:0000256" key="2">
    <source>
        <dbReference type="ARBA" id="ARBA00006739"/>
    </source>
</evidence>
<dbReference type="EMBL" id="JNVU01000009">
    <property type="protein sequence ID" value="KEI45817.1"/>
    <property type="molecule type" value="Genomic_DNA"/>
</dbReference>